<evidence type="ECO:0000313" key="1">
    <source>
        <dbReference type="EMBL" id="BBP91554.1"/>
    </source>
</evidence>
<gene>
    <name evidence="1" type="ORF">BsIDN1_51720</name>
</gene>
<name>A0A5S9MHD3_BACIA</name>
<accession>A0A5S9MHD3</accession>
<proteinExistence type="predicted"/>
<dbReference type="EMBL" id="AP021906">
    <property type="protein sequence ID" value="BBP91554.1"/>
    <property type="molecule type" value="Genomic_DNA"/>
</dbReference>
<organism evidence="1 2">
    <name type="scientific">Bacillus safensis</name>
    <dbReference type="NCBI Taxonomy" id="561879"/>
    <lineage>
        <taxon>Bacteria</taxon>
        <taxon>Bacillati</taxon>
        <taxon>Bacillota</taxon>
        <taxon>Bacilli</taxon>
        <taxon>Bacillales</taxon>
        <taxon>Bacillaceae</taxon>
        <taxon>Bacillus</taxon>
    </lineage>
</organism>
<evidence type="ECO:0000313" key="2">
    <source>
        <dbReference type="Proteomes" id="UP000464658"/>
    </source>
</evidence>
<protein>
    <submittedName>
        <fullName evidence="1">Uncharacterized protein</fullName>
    </submittedName>
</protein>
<sequence>MERIQTCSRRRFLNGENRMGLDKKFEKYVKSVCKRIKNKDVHSSVKLELMDHLYTLKRGSDECWEV</sequence>
<reference evidence="1 2" key="1">
    <citation type="submission" date="2019-12" db="EMBL/GenBank/DDBJ databases">
        <title>Full genome sequence of a Bacillus safensis strain isolated from commercially available natto in Indonesia.</title>
        <authorList>
            <person name="Yoshida M."/>
            <person name="Uomi M."/>
            <person name="Waturangi D."/>
            <person name="Ekaputri J.J."/>
            <person name="Setiamarga D.H.E."/>
        </authorList>
    </citation>
    <scope>NUCLEOTIDE SEQUENCE [LARGE SCALE GENOMIC DNA]</scope>
    <source>
        <strain evidence="1 2">IDN1</strain>
    </source>
</reference>
<dbReference type="AlphaFoldDB" id="A0A5S9MHD3"/>
<dbReference type="Proteomes" id="UP000464658">
    <property type="component" value="Chromosome"/>
</dbReference>